<dbReference type="InterPro" id="IPR052897">
    <property type="entry name" value="Sec-Metab_Biosynth_Hydrolase"/>
</dbReference>
<dbReference type="SUPFAM" id="SSF53474">
    <property type="entry name" value="alpha/beta-Hydrolases"/>
    <property type="match status" value="1"/>
</dbReference>
<accession>A0A4Q7LH85</accession>
<proteinExistence type="predicted"/>
<dbReference type="Pfam" id="PF12697">
    <property type="entry name" value="Abhydrolase_6"/>
    <property type="match status" value="1"/>
</dbReference>
<dbReference type="AlphaFoldDB" id="A0A4Q7LH85"/>
<evidence type="ECO:0000313" key="3">
    <source>
        <dbReference type="Proteomes" id="UP000293519"/>
    </source>
</evidence>
<sequence length="256" mass="26832">MSDPRADVGSPFYSPVMDIVLIPGFWLDADSWNTVTPPLIAAGHRVHPLTLPGKEAEPAPHAGIGLQDHIDAVLTVLDGLDRGGAAPVALVGHSGGVAIAWGVADARPELVAHLVFVDSFPLGNGSVVNDELPVRGDSVPLPAWEVFEEADLRDLDDALRSHFAQIAVAEPAGVARDPLRLSNEARYSIPATIIACEFPASDLQGAISAGAAWAGELARLEALQFVELPTGHWPQLTKPGELAEAILRALDGNDAG</sequence>
<dbReference type="InterPro" id="IPR029058">
    <property type="entry name" value="AB_hydrolase_fold"/>
</dbReference>
<dbReference type="PANTHER" id="PTHR37017:SF11">
    <property type="entry name" value="ESTERASE_LIPASE_THIOESTERASE DOMAIN-CONTAINING PROTEIN"/>
    <property type="match status" value="1"/>
</dbReference>
<dbReference type="InterPro" id="IPR000073">
    <property type="entry name" value="AB_hydrolase_1"/>
</dbReference>
<evidence type="ECO:0000259" key="1">
    <source>
        <dbReference type="Pfam" id="PF12697"/>
    </source>
</evidence>
<evidence type="ECO:0000313" key="2">
    <source>
        <dbReference type="EMBL" id="RZS53462.1"/>
    </source>
</evidence>
<dbReference type="GO" id="GO:0003824">
    <property type="term" value="F:catalytic activity"/>
    <property type="evidence" value="ECO:0007669"/>
    <property type="project" value="UniProtKB-ARBA"/>
</dbReference>
<gene>
    <name evidence="2" type="ORF">EV141_2409</name>
</gene>
<dbReference type="PANTHER" id="PTHR37017">
    <property type="entry name" value="AB HYDROLASE-1 DOMAIN-CONTAINING PROTEIN-RELATED"/>
    <property type="match status" value="1"/>
</dbReference>
<feature type="domain" description="AB hydrolase-1" evidence="1">
    <location>
        <begin position="19"/>
        <end position="245"/>
    </location>
</feature>
<protein>
    <submittedName>
        <fullName evidence="2">Pimeloyl-ACP methyl ester carboxylesterase</fullName>
    </submittedName>
</protein>
<name>A0A4Q7LH85_9MICO</name>
<comment type="caution">
    <text evidence="2">The sequence shown here is derived from an EMBL/GenBank/DDBJ whole genome shotgun (WGS) entry which is preliminary data.</text>
</comment>
<reference evidence="2 3" key="1">
    <citation type="journal article" date="2015" name="Stand. Genomic Sci.">
        <title>Genomic Encyclopedia of Bacterial and Archaeal Type Strains, Phase III: the genomes of soil and plant-associated and newly described type strains.</title>
        <authorList>
            <person name="Whitman W.B."/>
            <person name="Woyke T."/>
            <person name="Klenk H.P."/>
            <person name="Zhou Y."/>
            <person name="Lilburn T.G."/>
            <person name="Beck B.J."/>
            <person name="De Vos P."/>
            <person name="Vandamme P."/>
            <person name="Eisen J.A."/>
            <person name="Garrity G."/>
            <person name="Hugenholtz P."/>
            <person name="Kyrpides N.C."/>
        </authorList>
    </citation>
    <scope>NUCLEOTIDE SEQUENCE [LARGE SCALE GENOMIC DNA]</scope>
    <source>
        <strain evidence="2 3">CV2</strain>
    </source>
</reference>
<organism evidence="2 3">
    <name type="scientific">Microcella putealis</name>
    <dbReference type="NCBI Taxonomy" id="337005"/>
    <lineage>
        <taxon>Bacteria</taxon>
        <taxon>Bacillati</taxon>
        <taxon>Actinomycetota</taxon>
        <taxon>Actinomycetes</taxon>
        <taxon>Micrococcales</taxon>
        <taxon>Microbacteriaceae</taxon>
        <taxon>Microcella</taxon>
    </lineage>
</organism>
<keyword evidence="3" id="KW-1185">Reference proteome</keyword>
<dbReference type="EMBL" id="SGWW01000006">
    <property type="protein sequence ID" value="RZS53462.1"/>
    <property type="molecule type" value="Genomic_DNA"/>
</dbReference>
<dbReference type="Gene3D" id="3.40.50.1820">
    <property type="entry name" value="alpha/beta hydrolase"/>
    <property type="match status" value="1"/>
</dbReference>
<dbReference type="Proteomes" id="UP000293519">
    <property type="component" value="Unassembled WGS sequence"/>
</dbReference>